<organism evidence="1">
    <name type="scientific">Anguilla anguilla</name>
    <name type="common">European freshwater eel</name>
    <name type="synonym">Muraena anguilla</name>
    <dbReference type="NCBI Taxonomy" id="7936"/>
    <lineage>
        <taxon>Eukaryota</taxon>
        <taxon>Metazoa</taxon>
        <taxon>Chordata</taxon>
        <taxon>Craniata</taxon>
        <taxon>Vertebrata</taxon>
        <taxon>Euteleostomi</taxon>
        <taxon>Actinopterygii</taxon>
        <taxon>Neopterygii</taxon>
        <taxon>Teleostei</taxon>
        <taxon>Anguilliformes</taxon>
        <taxon>Anguillidae</taxon>
        <taxon>Anguilla</taxon>
    </lineage>
</organism>
<protein>
    <submittedName>
        <fullName evidence="1">Uncharacterized protein</fullName>
    </submittedName>
</protein>
<reference evidence="1" key="2">
    <citation type="journal article" date="2015" name="Fish Shellfish Immunol.">
        <title>Early steps in the European eel (Anguilla anguilla)-Vibrio vulnificus interaction in the gills: Role of the RtxA13 toxin.</title>
        <authorList>
            <person name="Callol A."/>
            <person name="Pajuelo D."/>
            <person name="Ebbesson L."/>
            <person name="Teles M."/>
            <person name="MacKenzie S."/>
            <person name="Amaro C."/>
        </authorList>
    </citation>
    <scope>NUCLEOTIDE SEQUENCE</scope>
</reference>
<sequence>MCVFVRVLYFKCFGTSTHPRVVQSSKLPGAVNWNSERHTEPGK</sequence>
<proteinExistence type="predicted"/>
<dbReference type="EMBL" id="GBXM01025802">
    <property type="protein sequence ID" value="JAH82775.1"/>
    <property type="molecule type" value="Transcribed_RNA"/>
</dbReference>
<evidence type="ECO:0000313" key="1">
    <source>
        <dbReference type="EMBL" id="JAH82775.1"/>
    </source>
</evidence>
<accession>A0A0E9VZS1</accession>
<dbReference type="AlphaFoldDB" id="A0A0E9VZS1"/>
<reference evidence="1" key="1">
    <citation type="submission" date="2014-11" db="EMBL/GenBank/DDBJ databases">
        <authorList>
            <person name="Amaro Gonzalez C."/>
        </authorList>
    </citation>
    <scope>NUCLEOTIDE SEQUENCE</scope>
</reference>
<name>A0A0E9VZS1_ANGAN</name>